<dbReference type="HOGENOM" id="CLU_095773_1_1_1"/>
<evidence type="ECO:0000313" key="1">
    <source>
        <dbReference type="EMBL" id="EMD38920.1"/>
    </source>
</evidence>
<dbReference type="AlphaFoldDB" id="M2R332"/>
<proteinExistence type="predicted"/>
<keyword evidence="2" id="KW-1185">Reference proteome</keyword>
<accession>M2R332</accession>
<dbReference type="Gene3D" id="3.10.450.50">
    <property type="match status" value="1"/>
</dbReference>
<evidence type="ECO:0000313" key="2">
    <source>
        <dbReference type="Proteomes" id="UP000016930"/>
    </source>
</evidence>
<dbReference type="SUPFAM" id="SSF54427">
    <property type="entry name" value="NTF2-like"/>
    <property type="match status" value="1"/>
</dbReference>
<reference evidence="1 2" key="1">
    <citation type="journal article" date="2012" name="Proc. Natl. Acad. Sci. U.S.A.">
        <title>Comparative genomics of Ceriporiopsis subvermispora and Phanerochaete chrysosporium provide insight into selective ligninolysis.</title>
        <authorList>
            <person name="Fernandez-Fueyo E."/>
            <person name="Ruiz-Duenas F.J."/>
            <person name="Ferreira P."/>
            <person name="Floudas D."/>
            <person name="Hibbett D.S."/>
            <person name="Canessa P."/>
            <person name="Larrondo L.F."/>
            <person name="James T.Y."/>
            <person name="Seelenfreund D."/>
            <person name="Lobos S."/>
            <person name="Polanco R."/>
            <person name="Tello M."/>
            <person name="Honda Y."/>
            <person name="Watanabe T."/>
            <person name="Watanabe T."/>
            <person name="Ryu J.S."/>
            <person name="Kubicek C.P."/>
            <person name="Schmoll M."/>
            <person name="Gaskell J."/>
            <person name="Hammel K.E."/>
            <person name="St John F.J."/>
            <person name="Vanden Wymelenberg A."/>
            <person name="Sabat G."/>
            <person name="Splinter BonDurant S."/>
            <person name="Syed K."/>
            <person name="Yadav J.S."/>
            <person name="Doddapaneni H."/>
            <person name="Subramanian V."/>
            <person name="Lavin J.L."/>
            <person name="Oguiza J.A."/>
            <person name="Perez G."/>
            <person name="Pisabarro A.G."/>
            <person name="Ramirez L."/>
            <person name="Santoyo F."/>
            <person name="Master E."/>
            <person name="Coutinho P.M."/>
            <person name="Henrissat B."/>
            <person name="Lombard V."/>
            <person name="Magnuson J.K."/>
            <person name="Kuees U."/>
            <person name="Hori C."/>
            <person name="Igarashi K."/>
            <person name="Samejima M."/>
            <person name="Held B.W."/>
            <person name="Barry K.W."/>
            <person name="LaButti K.M."/>
            <person name="Lapidus A."/>
            <person name="Lindquist E.A."/>
            <person name="Lucas S.M."/>
            <person name="Riley R."/>
            <person name="Salamov A.A."/>
            <person name="Hoffmeister D."/>
            <person name="Schwenk D."/>
            <person name="Hadar Y."/>
            <person name="Yarden O."/>
            <person name="de Vries R.P."/>
            <person name="Wiebenga A."/>
            <person name="Stenlid J."/>
            <person name="Eastwood D."/>
            <person name="Grigoriev I.V."/>
            <person name="Berka R.M."/>
            <person name="Blanchette R.A."/>
            <person name="Kersten P."/>
            <person name="Martinez A.T."/>
            <person name="Vicuna R."/>
            <person name="Cullen D."/>
        </authorList>
    </citation>
    <scope>NUCLEOTIDE SEQUENCE [LARGE SCALE GENOMIC DNA]</scope>
    <source>
        <strain evidence="1 2">B</strain>
    </source>
</reference>
<dbReference type="InterPro" id="IPR032710">
    <property type="entry name" value="NTF2-like_dom_sf"/>
</dbReference>
<protein>
    <recommendedName>
        <fullName evidence="3">SnoaL-like domain-containing protein</fullName>
    </recommendedName>
</protein>
<name>M2R332_CERS8</name>
<dbReference type="EMBL" id="KB445794">
    <property type="protein sequence ID" value="EMD38920.1"/>
    <property type="molecule type" value="Genomic_DNA"/>
</dbReference>
<dbReference type="OrthoDB" id="3352776at2759"/>
<dbReference type="Proteomes" id="UP000016930">
    <property type="component" value="Unassembled WGS sequence"/>
</dbReference>
<organism evidence="1 2">
    <name type="scientific">Ceriporiopsis subvermispora (strain B)</name>
    <name type="common">White-rot fungus</name>
    <name type="synonym">Gelatoporia subvermispora</name>
    <dbReference type="NCBI Taxonomy" id="914234"/>
    <lineage>
        <taxon>Eukaryota</taxon>
        <taxon>Fungi</taxon>
        <taxon>Dikarya</taxon>
        <taxon>Basidiomycota</taxon>
        <taxon>Agaricomycotina</taxon>
        <taxon>Agaricomycetes</taxon>
        <taxon>Polyporales</taxon>
        <taxon>Gelatoporiaceae</taxon>
        <taxon>Gelatoporia</taxon>
    </lineage>
</organism>
<evidence type="ECO:0008006" key="3">
    <source>
        <dbReference type="Google" id="ProtNLM"/>
    </source>
</evidence>
<sequence>MGPAPAQLLASARALCDAFASKAPPDELLSHFSTTHSISAFEHGLPLLAPFLGRPFTGRTGPTSVPAYFQLLTKYLTFEDMSFSDWAVDADARRVSLKGSARFTWAEGNGEGQGWDEKFVYMLDFDDEGKVTDYQVWADSGAAYLAHRGELAGKIKEFAETQDT</sequence>
<gene>
    <name evidence="1" type="ORF">CERSUDRAFT_133551</name>
</gene>